<keyword evidence="17" id="KW-1185">Reference proteome</keyword>
<evidence type="ECO:0000256" key="7">
    <source>
        <dbReference type="ARBA" id="ARBA00022795"/>
    </source>
</evidence>
<keyword evidence="10" id="KW-0472">Membrane</keyword>
<dbReference type="NCBIfam" id="TIGR03499">
    <property type="entry name" value="FlhF"/>
    <property type="match status" value="1"/>
</dbReference>
<evidence type="ECO:0000256" key="11">
    <source>
        <dbReference type="ARBA" id="ARBA00023225"/>
    </source>
</evidence>
<keyword evidence="16" id="KW-0966">Cell projection</keyword>
<dbReference type="RefSeq" id="WP_072886403.1">
    <property type="nucleotide sequence ID" value="NZ_FRAE01000004.1"/>
</dbReference>
<feature type="coiled-coil region" evidence="14">
    <location>
        <begin position="82"/>
        <end position="119"/>
    </location>
</feature>
<sequence length="384" mass="44583">MQIKKFIADNAQEAIKNAKNELGDNAVILHTKKIKTGGVFGLFKKEKVEVLAALEKQQLSNKSIDLEEQNLDNKYIKKIEFKTQVKNKIDKIERENEEVNALNKEIQELKKMIRKINNKVDINFNSEESIKIKFKNYYKKLKRKGLSDELIENILCNIESVEMDDGEFKVYVEKYLLDKFKIYNFDNFNFNKKVNIFIGTTGVGKTTTLAKLASEVVLKKNKKVGFLTLDTYRISAVDQLKTYADILNAPIEVAYDINDVSYCIEKLKNRDLIFVDTAGRSHKNKKHMKELKVFLDCFEDKEIFLVLSANWNIDDIKNIINEYSFLKDYKIIVTKLDETDRIGIVLDILNSSNKPIAYTTFGQNVPDDIEKFDIKKVVNEVLRR</sequence>
<reference evidence="17" key="1">
    <citation type="submission" date="2016-11" db="EMBL/GenBank/DDBJ databases">
        <authorList>
            <person name="Varghese N."/>
            <person name="Submissions S."/>
        </authorList>
    </citation>
    <scope>NUCLEOTIDE SEQUENCE [LARGE SCALE GENOMIC DNA]</scope>
    <source>
        <strain evidence="17">DSM 15518</strain>
    </source>
</reference>
<dbReference type="GO" id="GO:0005525">
    <property type="term" value="F:GTP binding"/>
    <property type="evidence" value="ECO:0007669"/>
    <property type="project" value="UniProtKB-UniRule"/>
</dbReference>
<keyword evidence="9" id="KW-0342">GTP-binding</keyword>
<keyword evidence="4" id="KW-0813">Transport</keyword>
<dbReference type="GO" id="GO:0015031">
    <property type="term" value="P:protein transport"/>
    <property type="evidence" value="ECO:0007669"/>
    <property type="project" value="UniProtKB-KW"/>
</dbReference>
<keyword evidence="6" id="KW-0547">Nucleotide-binding</keyword>
<evidence type="ECO:0000256" key="14">
    <source>
        <dbReference type="SAM" id="Coils"/>
    </source>
</evidence>
<dbReference type="AlphaFoldDB" id="A0A1M6JAJ9"/>
<dbReference type="Gene3D" id="1.20.120.1380">
    <property type="entry name" value="Flagellar FlhF biosynthesis protein, N domain"/>
    <property type="match status" value="1"/>
</dbReference>
<organism evidence="16 17">
    <name type="scientific">Tepidibacter formicigenes DSM 15518</name>
    <dbReference type="NCBI Taxonomy" id="1123349"/>
    <lineage>
        <taxon>Bacteria</taxon>
        <taxon>Bacillati</taxon>
        <taxon>Bacillota</taxon>
        <taxon>Clostridia</taxon>
        <taxon>Peptostreptococcales</taxon>
        <taxon>Peptostreptococcaceae</taxon>
        <taxon>Tepidibacter</taxon>
    </lineage>
</organism>
<keyword evidence="16" id="KW-0282">Flagellum</keyword>
<proteinExistence type="inferred from homology"/>
<name>A0A1M6JAJ9_9FIRM</name>
<evidence type="ECO:0000256" key="12">
    <source>
        <dbReference type="ARBA" id="ARBA00025337"/>
    </source>
</evidence>
<keyword evidence="11" id="KW-1006">Bacterial flagellum protein export</keyword>
<evidence type="ECO:0000256" key="9">
    <source>
        <dbReference type="ARBA" id="ARBA00023134"/>
    </source>
</evidence>
<dbReference type="Pfam" id="PF00448">
    <property type="entry name" value="SRP54"/>
    <property type="match status" value="1"/>
</dbReference>
<dbReference type="SUPFAM" id="SSF52540">
    <property type="entry name" value="P-loop containing nucleoside triphosphate hydrolases"/>
    <property type="match status" value="2"/>
</dbReference>
<evidence type="ECO:0000259" key="15">
    <source>
        <dbReference type="SMART" id="SM00962"/>
    </source>
</evidence>
<dbReference type="InterPro" id="IPR047040">
    <property type="entry name" value="FlhF__GTPase_dom"/>
</dbReference>
<keyword evidence="14" id="KW-0175">Coiled coil</keyword>
<dbReference type="InterPro" id="IPR000897">
    <property type="entry name" value="SRP54_GTPase_dom"/>
</dbReference>
<dbReference type="SMART" id="SM00962">
    <property type="entry name" value="SRP54"/>
    <property type="match status" value="1"/>
</dbReference>
<dbReference type="PANTHER" id="PTHR43134">
    <property type="entry name" value="SIGNAL RECOGNITION PARTICLE RECEPTOR SUBUNIT ALPHA"/>
    <property type="match status" value="1"/>
</dbReference>
<dbReference type="OrthoDB" id="9778554at2"/>
<evidence type="ECO:0000256" key="5">
    <source>
        <dbReference type="ARBA" id="ARBA00022475"/>
    </source>
</evidence>
<dbReference type="EMBL" id="FRAE01000004">
    <property type="protein sequence ID" value="SHJ43721.1"/>
    <property type="molecule type" value="Genomic_DNA"/>
</dbReference>
<evidence type="ECO:0000256" key="13">
    <source>
        <dbReference type="NCBIfam" id="TIGR03499"/>
    </source>
</evidence>
<evidence type="ECO:0000256" key="2">
    <source>
        <dbReference type="ARBA" id="ARBA00008531"/>
    </source>
</evidence>
<dbReference type="FunFam" id="3.40.50.300:FF:000695">
    <property type="entry name" value="Flagellar biosynthesis regulator FlhF"/>
    <property type="match status" value="1"/>
</dbReference>
<feature type="domain" description="SRP54-type proteins GTP-binding" evidence="15">
    <location>
        <begin position="192"/>
        <end position="383"/>
    </location>
</feature>
<dbReference type="GO" id="GO:0006614">
    <property type="term" value="P:SRP-dependent cotranslational protein targeting to membrane"/>
    <property type="evidence" value="ECO:0007669"/>
    <property type="project" value="UniProtKB-UniRule"/>
</dbReference>
<comment type="subcellular location">
    <subcellularLocation>
        <location evidence="1">Cell membrane</location>
        <topology evidence="1">Peripheral membrane protein</topology>
        <orientation evidence="1">Cytoplasmic side</orientation>
    </subcellularLocation>
</comment>
<dbReference type="InterPro" id="IPR020006">
    <property type="entry name" value="FlhF"/>
</dbReference>
<dbReference type="InterPro" id="IPR027417">
    <property type="entry name" value="P-loop_NTPase"/>
</dbReference>
<dbReference type="GO" id="GO:0003924">
    <property type="term" value="F:GTPase activity"/>
    <property type="evidence" value="ECO:0007669"/>
    <property type="project" value="UniProtKB-UniRule"/>
</dbReference>
<dbReference type="STRING" id="1123349.SAMN02744037_00047"/>
<dbReference type="PANTHER" id="PTHR43134:SF3">
    <property type="entry name" value="FLAGELLAR BIOSYNTHESIS PROTEIN FLHF"/>
    <property type="match status" value="1"/>
</dbReference>
<comment type="similarity">
    <text evidence="2">Belongs to the GTP-binding SRP family.</text>
</comment>
<dbReference type="Proteomes" id="UP000242497">
    <property type="component" value="Unassembled WGS sequence"/>
</dbReference>
<evidence type="ECO:0000256" key="10">
    <source>
        <dbReference type="ARBA" id="ARBA00023136"/>
    </source>
</evidence>
<evidence type="ECO:0000256" key="3">
    <source>
        <dbReference type="ARBA" id="ARBA00014919"/>
    </source>
</evidence>
<accession>A0A1M6JAJ9</accession>
<keyword evidence="8" id="KW-0653">Protein transport</keyword>
<evidence type="ECO:0000256" key="6">
    <source>
        <dbReference type="ARBA" id="ARBA00022741"/>
    </source>
</evidence>
<protein>
    <recommendedName>
        <fullName evidence="3 13">Flagellar biosynthesis protein FlhF</fullName>
    </recommendedName>
</protein>
<dbReference type="GO" id="GO:0044781">
    <property type="term" value="P:bacterial-type flagellum organization"/>
    <property type="evidence" value="ECO:0007669"/>
    <property type="project" value="UniProtKB-UniRule"/>
</dbReference>
<evidence type="ECO:0000313" key="17">
    <source>
        <dbReference type="Proteomes" id="UP000242497"/>
    </source>
</evidence>
<evidence type="ECO:0000256" key="8">
    <source>
        <dbReference type="ARBA" id="ARBA00022927"/>
    </source>
</evidence>
<dbReference type="GO" id="GO:0005047">
    <property type="term" value="F:signal recognition particle binding"/>
    <property type="evidence" value="ECO:0007669"/>
    <property type="project" value="TreeGrafter"/>
</dbReference>
<keyword evidence="16" id="KW-0969">Cilium</keyword>
<dbReference type="CDD" id="cd17873">
    <property type="entry name" value="FlhF"/>
    <property type="match status" value="1"/>
</dbReference>
<keyword evidence="5" id="KW-1003">Cell membrane</keyword>
<gene>
    <name evidence="16" type="ORF">SAMN02744037_00047</name>
</gene>
<evidence type="ECO:0000256" key="1">
    <source>
        <dbReference type="ARBA" id="ARBA00004413"/>
    </source>
</evidence>
<keyword evidence="7" id="KW-1005">Bacterial flagellum biogenesis</keyword>
<comment type="function">
    <text evidence="12">Necessary for flagellar biosynthesis. May be involved in translocation of the flagellum.</text>
</comment>
<evidence type="ECO:0000256" key="4">
    <source>
        <dbReference type="ARBA" id="ARBA00022448"/>
    </source>
</evidence>
<dbReference type="Gene3D" id="3.40.50.300">
    <property type="entry name" value="P-loop containing nucleotide triphosphate hydrolases"/>
    <property type="match status" value="1"/>
</dbReference>
<evidence type="ECO:0000313" key="16">
    <source>
        <dbReference type="EMBL" id="SHJ43721.1"/>
    </source>
</evidence>
<dbReference type="GO" id="GO:0005886">
    <property type="term" value="C:plasma membrane"/>
    <property type="evidence" value="ECO:0007669"/>
    <property type="project" value="UniProtKB-SubCell"/>
</dbReference>